<dbReference type="EMBL" id="JACHNY010000005">
    <property type="protein sequence ID" value="MBB4618501.1"/>
    <property type="molecule type" value="Genomic_DNA"/>
</dbReference>
<dbReference type="RefSeq" id="WP_184115413.1">
    <property type="nucleotide sequence ID" value="NZ_JACHNY010000005.1"/>
</dbReference>
<reference evidence="1 2" key="1">
    <citation type="submission" date="2020-08" db="EMBL/GenBank/DDBJ databases">
        <title>Genomic Encyclopedia of Type Strains, Phase IV (KMG-IV): sequencing the most valuable type-strain genomes for metagenomic binning, comparative biology and taxonomic classification.</title>
        <authorList>
            <person name="Goeker M."/>
        </authorList>
    </citation>
    <scope>NUCLEOTIDE SEQUENCE [LARGE SCALE GENOMIC DNA]</scope>
    <source>
        <strain evidence="1 2">DSM 15867</strain>
    </source>
</reference>
<accession>A0A7W7AK34</accession>
<protein>
    <submittedName>
        <fullName evidence="1">Uncharacterized protein</fullName>
    </submittedName>
</protein>
<proteinExistence type="predicted"/>
<keyword evidence="2" id="KW-1185">Reference proteome</keyword>
<name>A0A7W7AK34_9SPHN</name>
<dbReference type="AlphaFoldDB" id="A0A7W7AK34"/>
<sequence>MSAVNLWAETMLLLRPANDGTGSRRIDRGRLSEMVCRALAWDEAERDRLYIQYVGSAEMIPFGNMAMLARRSDFPITI</sequence>
<evidence type="ECO:0000313" key="1">
    <source>
        <dbReference type="EMBL" id="MBB4618501.1"/>
    </source>
</evidence>
<comment type="caution">
    <text evidence="1">The sequence shown here is derived from an EMBL/GenBank/DDBJ whole genome shotgun (WGS) entry which is preliminary data.</text>
</comment>
<organism evidence="1 2">
    <name type="scientific">Sphingomonas abaci</name>
    <dbReference type="NCBI Taxonomy" id="237611"/>
    <lineage>
        <taxon>Bacteria</taxon>
        <taxon>Pseudomonadati</taxon>
        <taxon>Pseudomonadota</taxon>
        <taxon>Alphaproteobacteria</taxon>
        <taxon>Sphingomonadales</taxon>
        <taxon>Sphingomonadaceae</taxon>
        <taxon>Sphingomonas</taxon>
    </lineage>
</organism>
<evidence type="ECO:0000313" key="2">
    <source>
        <dbReference type="Proteomes" id="UP000574769"/>
    </source>
</evidence>
<gene>
    <name evidence="1" type="ORF">GGQ96_002644</name>
</gene>
<dbReference type="Proteomes" id="UP000574769">
    <property type="component" value="Unassembled WGS sequence"/>
</dbReference>